<dbReference type="CDD" id="cd07043">
    <property type="entry name" value="STAS_anti-anti-sigma_factors"/>
    <property type="match status" value="1"/>
</dbReference>
<sequence length="208" mass="22166">MPRETATNGGTHRAHLTTFLRWKKDVVRQPSRISLPVATSSFRYHRDALCRMTRIVTGAANGTEAVPHAGSLVTRPGVPSPRCSPQRQPGRRSGGTAVLHVTARAGDHVTARLPEDVDLDSTPGLRAVGDRMIDEGCRHLTLDASRVVTLDSTGITALIAWYQRLVPLDGSLKVTGLSDHLSALLIRLGLHGVITEPDAPVTGPAGSA</sequence>
<gene>
    <name evidence="2" type="ORF">E4U91_01950</name>
</gene>
<accession>A0A4U5WBY7</accession>
<dbReference type="InterPro" id="IPR036513">
    <property type="entry name" value="STAS_dom_sf"/>
</dbReference>
<protein>
    <submittedName>
        <fullName evidence="2">STAS domain-containing protein</fullName>
    </submittedName>
</protein>
<dbReference type="Pfam" id="PF13466">
    <property type="entry name" value="STAS_2"/>
    <property type="match status" value="1"/>
</dbReference>
<evidence type="ECO:0000313" key="3">
    <source>
        <dbReference type="Proteomes" id="UP000305929"/>
    </source>
</evidence>
<organism evidence="2 3">
    <name type="scientific">Streptomyces lasalocidi</name>
    <name type="common">Streptomyces lasaliensis</name>
    <dbReference type="NCBI Taxonomy" id="324833"/>
    <lineage>
        <taxon>Bacteria</taxon>
        <taxon>Bacillati</taxon>
        <taxon>Actinomycetota</taxon>
        <taxon>Actinomycetes</taxon>
        <taxon>Kitasatosporales</taxon>
        <taxon>Streptomycetaceae</taxon>
        <taxon>Streptomyces</taxon>
    </lineage>
</organism>
<dbReference type="Gene3D" id="3.30.750.24">
    <property type="entry name" value="STAS domain"/>
    <property type="match status" value="1"/>
</dbReference>
<reference evidence="2 3" key="1">
    <citation type="submission" date="2019-04" db="EMBL/GenBank/DDBJ databases">
        <title>Streptomyces lasaliensis sp. nov., an Actinomycete isolated from soil which produces the polyether antibiotic lasalocid.</title>
        <authorList>
            <person name="Erwin G."/>
            <person name="Haber C."/>
        </authorList>
    </citation>
    <scope>NUCLEOTIDE SEQUENCE [LARGE SCALE GENOMIC DNA]</scope>
    <source>
        <strain evidence="2 3">X-537</strain>
    </source>
</reference>
<name>A0A4U5WBY7_STRLS</name>
<feature type="domain" description="STAS" evidence="1">
    <location>
        <begin position="112"/>
        <end position="208"/>
    </location>
</feature>
<dbReference type="EMBL" id="SZNQ01000001">
    <property type="protein sequence ID" value="TKS99009.1"/>
    <property type="molecule type" value="Genomic_DNA"/>
</dbReference>
<evidence type="ECO:0000259" key="1">
    <source>
        <dbReference type="PROSITE" id="PS50801"/>
    </source>
</evidence>
<dbReference type="SUPFAM" id="SSF52091">
    <property type="entry name" value="SpoIIaa-like"/>
    <property type="match status" value="1"/>
</dbReference>
<dbReference type="PROSITE" id="PS50801">
    <property type="entry name" value="STAS"/>
    <property type="match status" value="1"/>
</dbReference>
<dbReference type="OrthoDB" id="4246910at2"/>
<proteinExistence type="predicted"/>
<evidence type="ECO:0000313" key="2">
    <source>
        <dbReference type="EMBL" id="TKS99009.1"/>
    </source>
</evidence>
<dbReference type="Proteomes" id="UP000305929">
    <property type="component" value="Unassembled WGS sequence"/>
</dbReference>
<comment type="caution">
    <text evidence="2">The sequence shown here is derived from an EMBL/GenBank/DDBJ whole genome shotgun (WGS) entry which is preliminary data.</text>
</comment>
<keyword evidence="3" id="KW-1185">Reference proteome</keyword>
<dbReference type="InterPro" id="IPR058548">
    <property type="entry name" value="MlaB-like_STAS"/>
</dbReference>
<dbReference type="InterPro" id="IPR002645">
    <property type="entry name" value="STAS_dom"/>
</dbReference>
<dbReference type="AlphaFoldDB" id="A0A4U5WBY7"/>